<keyword evidence="3" id="KW-1185">Reference proteome</keyword>
<sequence length="163" mass="16305">MKTLLLASGMIFAASVTPVSAVNLLLDFGNPASNSVVAAPYLALSPGHVAGGIPGGQTSWNTVTTSANRNDLVYGDGSAASGVTMDLGQESTGGNGTIDFGTNITNLALAGSGGAVPGQQSLLGTGSIYGDNSSGGPGRILRRRGGHHYRRCHRPAAGWPRGG</sequence>
<feature type="signal peptide" evidence="1">
    <location>
        <begin position="1"/>
        <end position="21"/>
    </location>
</feature>
<keyword evidence="1" id="KW-0732">Signal</keyword>
<proteinExistence type="predicted"/>
<evidence type="ECO:0000313" key="2">
    <source>
        <dbReference type="EMBL" id="MCW1914713.1"/>
    </source>
</evidence>
<evidence type="ECO:0008006" key="4">
    <source>
        <dbReference type="Google" id="ProtNLM"/>
    </source>
</evidence>
<evidence type="ECO:0000313" key="3">
    <source>
        <dbReference type="Proteomes" id="UP001165653"/>
    </source>
</evidence>
<protein>
    <recommendedName>
        <fullName evidence="4">PEP-CTERM sorting domain-containing protein</fullName>
    </recommendedName>
</protein>
<organism evidence="2 3">
    <name type="scientific">Luteolibacter rhizosphaerae</name>
    <dbReference type="NCBI Taxonomy" id="2989719"/>
    <lineage>
        <taxon>Bacteria</taxon>
        <taxon>Pseudomonadati</taxon>
        <taxon>Verrucomicrobiota</taxon>
        <taxon>Verrucomicrobiia</taxon>
        <taxon>Verrucomicrobiales</taxon>
        <taxon>Verrucomicrobiaceae</taxon>
        <taxon>Luteolibacter</taxon>
    </lineage>
</organism>
<comment type="caution">
    <text evidence="2">The sequence shown here is derived from an EMBL/GenBank/DDBJ whole genome shotgun (WGS) entry which is preliminary data.</text>
</comment>
<dbReference type="RefSeq" id="WP_264514249.1">
    <property type="nucleotide sequence ID" value="NZ_JAPDDR010000007.1"/>
</dbReference>
<dbReference type="EMBL" id="JAPDDR010000007">
    <property type="protein sequence ID" value="MCW1914713.1"/>
    <property type="molecule type" value="Genomic_DNA"/>
</dbReference>
<accession>A0ABT3G4F1</accession>
<evidence type="ECO:0000256" key="1">
    <source>
        <dbReference type="SAM" id="SignalP"/>
    </source>
</evidence>
<name>A0ABT3G4F1_9BACT</name>
<reference evidence="2" key="1">
    <citation type="submission" date="2022-10" db="EMBL/GenBank/DDBJ databases">
        <title>Luteolibacter sp. GHJ8, whole genome shotgun sequencing project.</title>
        <authorList>
            <person name="Zhao G."/>
            <person name="Shen L."/>
        </authorList>
    </citation>
    <scope>NUCLEOTIDE SEQUENCE</scope>
    <source>
        <strain evidence="2">GHJ8</strain>
    </source>
</reference>
<feature type="chain" id="PRO_5045249259" description="PEP-CTERM sorting domain-containing protein" evidence="1">
    <location>
        <begin position="22"/>
        <end position="163"/>
    </location>
</feature>
<gene>
    <name evidence="2" type="ORF">OJ996_14085</name>
</gene>
<dbReference type="Proteomes" id="UP001165653">
    <property type="component" value="Unassembled WGS sequence"/>
</dbReference>